<dbReference type="SMART" id="SM00382">
    <property type="entry name" value="AAA"/>
    <property type="match status" value="1"/>
</dbReference>
<dbReference type="EMBL" id="AP025523">
    <property type="protein sequence ID" value="BDE05024.1"/>
    <property type="molecule type" value="Genomic_DNA"/>
</dbReference>
<proteinExistence type="inferred from homology"/>
<feature type="domain" description="AAA+ ATPase" evidence="6">
    <location>
        <begin position="42"/>
        <end position="249"/>
    </location>
</feature>
<reference evidence="7 8" key="1">
    <citation type="journal article" date="2022" name="ISME Commun">
        <title>Vulcanimicrobium alpinus gen. nov. sp. nov., the first cultivated representative of the candidate phylum 'Eremiobacterota', is a metabolically versatile aerobic anoxygenic phototroph.</title>
        <authorList>
            <person name="Yabe S."/>
            <person name="Muto K."/>
            <person name="Abe K."/>
            <person name="Yokota A."/>
            <person name="Staudigel H."/>
            <person name="Tebo B.M."/>
        </authorList>
    </citation>
    <scope>NUCLEOTIDE SEQUENCE [LARGE SCALE GENOMIC DNA]</scope>
    <source>
        <strain evidence="7 8">WC8-2</strain>
    </source>
</reference>
<dbReference type="GO" id="GO:0003924">
    <property type="term" value="F:GTPase activity"/>
    <property type="evidence" value="ECO:0007669"/>
    <property type="project" value="InterPro"/>
</dbReference>
<dbReference type="InterPro" id="IPR005129">
    <property type="entry name" value="GTPase_ArgK"/>
</dbReference>
<dbReference type="PANTHER" id="PTHR43087:SF1">
    <property type="entry name" value="LAO_AO TRANSPORT SYSTEM ATPASE"/>
    <property type="match status" value="1"/>
</dbReference>
<evidence type="ECO:0000259" key="6">
    <source>
        <dbReference type="SMART" id="SM00382"/>
    </source>
</evidence>
<keyword evidence="2" id="KW-0547">Nucleotide-binding</keyword>
<evidence type="ECO:0000256" key="5">
    <source>
        <dbReference type="ARBA" id="ARBA00023186"/>
    </source>
</evidence>
<dbReference type="KEGG" id="vab:WPS_03000"/>
<dbReference type="SUPFAM" id="SSF52540">
    <property type="entry name" value="P-loop containing nucleoside triphosphate hydrolases"/>
    <property type="match status" value="1"/>
</dbReference>
<comment type="similarity">
    <text evidence="1">Belongs to the SIMIBI class G3E GTPase family. ArgK/MeaB subfamily.</text>
</comment>
<evidence type="ECO:0000256" key="2">
    <source>
        <dbReference type="ARBA" id="ARBA00022741"/>
    </source>
</evidence>
<protein>
    <submittedName>
        <fullName evidence="7">Methylmalonyl Co-A mutase-associated GTPase MeaB</fullName>
    </submittedName>
</protein>
<keyword evidence="5" id="KW-0143">Chaperone</keyword>
<dbReference type="InterPro" id="IPR052040">
    <property type="entry name" value="GTPase/Isobutyryl-CoA_mutase"/>
</dbReference>
<evidence type="ECO:0000256" key="3">
    <source>
        <dbReference type="ARBA" id="ARBA00022801"/>
    </source>
</evidence>
<dbReference type="GO" id="GO:0005525">
    <property type="term" value="F:GTP binding"/>
    <property type="evidence" value="ECO:0007669"/>
    <property type="project" value="UniProtKB-KW"/>
</dbReference>
<dbReference type="InterPro" id="IPR027417">
    <property type="entry name" value="P-loop_NTPase"/>
</dbReference>
<gene>
    <name evidence="7" type="ORF">WPS_03000</name>
</gene>
<sequence length="306" mass="31884">MISHRVHRDLARAISSVENGIVELPAALARLAHLGHVPPAHHAEVIGITGPPGAGKSTLVDRLIEGIRAGGESVAVIAVDPSSPFTQGAVLGDRVRMQRHAGDNGVFIRSMASREGGGGLAPATRDAVRLAEAAGFDVVIVETVGVGQIELEVVAVADQIVVVTVPALGDSVQTIKAGLTEIADIFVVNMADRPGANRTALDLKHMVREGQRDIPVLQTVAQDGTGVADLLAAILSRRGGSEVNAVRAVRFEVVRRARDRAVIAALASLDSPDGSAVLDRVRARELSRNDAIDALLAIYGGPVHAH</sequence>
<dbReference type="NCBIfam" id="TIGR00750">
    <property type="entry name" value="lao"/>
    <property type="match status" value="1"/>
</dbReference>
<dbReference type="Proteomes" id="UP001317532">
    <property type="component" value="Chromosome"/>
</dbReference>
<organism evidence="7 8">
    <name type="scientific">Vulcanimicrobium alpinum</name>
    <dbReference type="NCBI Taxonomy" id="3016050"/>
    <lineage>
        <taxon>Bacteria</taxon>
        <taxon>Bacillati</taxon>
        <taxon>Vulcanimicrobiota</taxon>
        <taxon>Vulcanimicrobiia</taxon>
        <taxon>Vulcanimicrobiales</taxon>
        <taxon>Vulcanimicrobiaceae</taxon>
        <taxon>Vulcanimicrobium</taxon>
    </lineage>
</organism>
<dbReference type="Gene3D" id="3.40.50.300">
    <property type="entry name" value="P-loop containing nucleotide triphosphate hydrolases"/>
    <property type="match status" value="1"/>
</dbReference>
<evidence type="ECO:0000256" key="4">
    <source>
        <dbReference type="ARBA" id="ARBA00023134"/>
    </source>
</evidence>
<dbReference type="InterPro" id="IPR003593">
    <property type="entry name" value="AAA+_ATPase"/>
</dbReference>
<dbReference type="Pfam" id="PF03308">
    <property type="entry name" value="MeaB"/>
    <property type="match status" value="1"/>
</dbReference>
<dbReference type="AlphaFoldDB" id="A0AAN2C848"/>
<keyword evidence="3" id="KW-0378">Hydrolase</keyword>
<evidence type="ECO:0000313" key="7">
    <source>
        <dbReference type="EMBL" id="BDE05024.1"/>
    </source>
</evidence>
<keyword evidence="4" id="KW-0342">GTP-binding</keyword>
<evidence type="ECO:0000256" key="1">
    <source>
        <dbReference type="ARBA" id="ARBA00009625"/>
    </source>
</evidence>
<name>A0AAN2C848_UNVUL</name>
<evidence type="ECO:0000313" key="8">
    <source>
        <dbReference type="Proteomes" id="UP001317532"/>
    </source>
</evidence>
<dbReference type="PANTHER" id="PTHR43087">
    <property type="entry name" value="LYSINE/ARGININE/ORNITHINE TRANSPORT SYSTEM KINASE"/>
    <property type="match status" value="1"/>
</dbReference>
<keyword evidence="8" id="KW-1185">Reference proteome</keyword>
<accession>A0AAN2C848</accession>